<gene>
    <name evidence="4" type="ORF">F0L17_24015</name>
</gene>
<dbReference type="Gene3D" id="1.20.1260.10">
    <property type="match status" value="1"/>
</dbReference>
<dbReference type="PANTHER" id="PTHR36933">
    <property type="entry name" value="SLL0788 PROTEIN"/>
    <property type="match status" value="1"/>
</dbReference>
<dbReference type="EMBL" id="WIXO01000001">
    <property type="protein sequence ID" value="MTE22110.1"/>
    <property type="molecule type" value="Genomic_DNA"/>
</dbReference>
<dbReference type="Proteomes" id="UP000473014">
    <property type="component" value="Unassembled WGS sequence"/>
</dbReference>
<dbReference type="InterPro" id="IPR005183">
    <property type="entry name" value="DUF305_CopM-like"/>
</dbReference>
<evidence type="ECO:0000256" key="1">
    <source>
        <dbReference type="SAM" id="MobiDB-lite"/>
    </source>
</evidence>
<dbReference type="RefSeq" id="WP_155072669.1">
    <property type="nucleotide sequence ID" value="NZ_WIXO01000001.1"/>
</dbReference>
<keyword evidence="5" id="KW-1185">Reference proteome</keyword>
<evidence type="ECO:0000259" key="3">
    <source>
        <dbReference type="Pfam" id="PF03713"/>
    </source>
</evidence>
<protein>
    <submittedName>
        <fullName evidence="4">DUF305 domain-containing protein</fullName>
    </submittedName>
</protein>
<reference evidence="4 5" key="1">
    <citation type="submission" date="2019-11" db="EMBL/GenBank/DDBJ databases">
        <authorList>
            <person name="Yuan L."/>
        </authorList>
    </citation>
    <scope>NUCLEOTIDE SEQUENCE [LARGE SCALE GENOMIC DNA]</scope>
    <source>
        <strain evidence="4 5">TRM43335</strain>
    </source>
</reference>
<proteinExistence type="predicted"/>
<dbReference type="OrthoDB" id="26872at2"/>
<comment type="caution">
    <text evidence="4">The sequence shown here is derived from an EMBL/GenBank/DDBJ whole genome shotgun (WGS) entry which is preliminary data.</text>
</comment>
<dbReference type="Pfam" id="PF03713">
    <property type="entry name" value="DUF305"/>
    <property type="match status" value="1"/>
</dbReference>
<dbReference type="AlphaFoldDB" id="A0A6G2BIN8"/>
<feature type="region of interest" description="Disordered" evidence="1">
    <location>
        <begin position="31"/>
        <end position="56"/>
    </location>
</feature>
<feature type="chain" id="PRO_5039587989" evidence="2">
    <location>
        <begin position="26"/>
        <end position="212"/>
    </location>
</feature>
<dbReference type="PANTHER" id="PTHR36933:SF1">
    <property type="entry name" value="SLL0788 PROTEIN"/>
    <property type="match status" value="1"/>
</dbReference>
<keyword evidence="2" id="KW-0732">Signal</keyword>
<evidence type="ECO:0000313" key="4">
    <source>
        <dbReference type="EMBL" id="MTE22110.1"/>
    </source>
</evidence>
<evidence type="ECO:0000256" key="2">
    <source>
        <dbReference type="SAM" id="SignalP"/>
    </source>
</evidence>
<organism evidence="4 5">
    <name type="scientific">Streptomyces taklimakanensis</name>
    <dbReference type="NCBI Taxonomy" id="2569853"/>
    <lineage>
        <taxon>Bacteria</taxon>
        <taxon>Bacillati</taxon>
        <taxon>Actinomycetota</taxon>
        <taxon>Actinomycetes</taxon>
        <taxon>Kitasatosporales</taxon>
        <taxon>Streptomycetaceae</taxon>
        <taxon>Streptomyces</taxon>
    </lineage>
</organism>
<dbReference type="PROSITE" id="PS51257">
    <property type="entry name" value="PROKAR_LIPOPROTEIN"/>
    <property type="match status" value="1"/>
</dbReference>
<name>A0A6G2BIN8_9ACTN</name>
<feature type="domain" description="DUF305" evidence="3">
    <location>
        <begin position="60"/>
        <end position="209"/>
    </location>
</feature>
<accession>A0A6G2BIN8</accession>
<evidence type="ECO:0000313" key="5">
    <source>
        <dbReference type="Proteomes" id="UP000473014"/>
    </source>
</evidence>
<dbReference type="InterPro" id="IPR012347">
    <property type="entry name" value="Ferritin-like"/>
</dbReference>
<sequence length="212" mass="22029">MTAHRSTLRRAAAAAAAVTAAAVLAGCGSDAASDGHSGHGKNPAPGVSAPASTGTHNAADVSFAQGMIPHHRQAVEMADLAATRASSQEVKDLAAAIRKAQAPEIKTLTGWLASWGEEVPAGNDGTDHSGHGTYGMEGMMSPKEMEELERASGKDFDTAFLTMMIKHHEGAVTMAEAERKNGSHALAKSMAGDIIATQSSEIEEMNRLLDQR</sequence>
<feature type="signal peptide" evidence="2">
    <location>
        <begin position="1"/>
        <end position="25"/>
    </location>
</feature>